<evidence type="ECO:0000313" key="2">
    <source>
        <dbReference type="Proteomes" id="UP000800093"/>
    </source>
</evidence>
<keyword evidence="2" id="KW-1185">Reference proteome</keyword>
<accession>A0A9P4KAK6</accession>
<organism evidence="1 2">
    <name type="scientific">Lojkania enalia</name>
    <dbReference type="NCBI Taxonomy" id="147567"/>
    <lineage>
        <taxon>Eukaryota</taxon>
        <taxon>Fungi</taxon>
        <taxon>Dikarya</taxon>
        <taxon>Ascomycota</taxon>
        <taxon>Pezizomycotina</taxon>
        <taxon>Dothideomycetes</taxon>
        <taxon>Pleosporomycetidae</taxon>
        <taxon>Pleosporales</taxon>
        <taxon>Pleosporales incertae sedis</taxon>
        <taxon>Lojkania</taxon>
    </lineage>
</organism>
<comment type="caution">
    <text evidence="1">The sequence shown here is derived from an EMBL/GenBank/DDBJ whole genome shotgun (WGS) entry which is preliminary data.</text>
</comment>
<sequence length="260" mass="27893">MSTTTHSENSLEAPHIDIKMLSDQEKKELIAADALSITSGTTIAPIDGSFHPFKSLIINTKGIAALRLPLPPSKLEISIYNTDSTVAYLSTRKQRSSGNCVLSDAEGRQLIGTTYFFGPGRDPVLRFLDGSEISGDEIKTVSKWTSRSQRFVLPDGRAFTWDYKKEKGFGGEGKKGTALVLTMGGKRIAVLIRNDETRTPGSKTCSAGNGGELVLGEDVGGKEGILEELVVASCLLMLKKEIDRRRAVQFAIIAGAAGSG</sequence>
<dbReference type="OrthoDB" id="5325862at2759"/>
<gene>
    <name evidence="1" type="ORF">CC78DRAFT_532715</name>
</gene>
<dbReference type="EMBL" id="ML986611">
    <property type="protein sequence ID" value="KAF2265088.1"/>
    <property type="molecule type" value="Genomic_DNA"/>
</dbReference>
<reference evidence="2" key="1">
    <citation type="journal article" date="2020" name="Stud. Mycol.">
        <title>101 Dothideomycetes genomes: A test case for predicting lifestyles and emergence of pathogens.</title>
        <authorList>
            <person name="Haridas S."/>
            <person name="Albert R."/>
            <person name="Binder M."/>
            <person name="Bloem J."/>
            <person name="LaButti K."/>
            <person name="Salamov A."/>
            <person name="Andreopoulos B."/>
            <person name="Baker S."/>
            <person name="Barry K."/>
            <person name="Bills G."/>
            <person name="Bluhm B."/>
            <person name="Cannon C."/>
            <person name="Castanera R."/>
            <person name="Culley D."/>
            <person name="Daum C."/>
            <person name="Ezra D."/>
            <person name="Gonzalez J."/>
            <person name="Henrissat B."/>
            <person name="Kuo A."/>
            <person name="Liang C."/>
            <person name="Lipzen A."/>
            <person name="Lutzoni F."/>
            <person name="Magnuson J."/>
            <person name="Mondo S."/>
            <person name="Nolan M."/>
            <person name="Ohm R."/>
            <person name="Pangilinan J."/>
            <person name="Park H.-J."/>
            <person name="Ramirez L."/>
            <person name="Alfaro M."/>
            <person name="Sun H."/>
            <person name="Tritt A."/>
            <person name="Yoshinaga Y."/>
            <person name="Zwiers L.-H."/>
            <person name="Turgeon B."/>
            <person name="Goodwin S."/>
            <person name="Spatafora J."/>
            <person name="Crous P."/>
            <person name="Grigoriev I."/>
        </authorList>
    </citation>
    <scope>NUCLEOTIDE SEQUENCE [LARGE SCALE GENOMIC DNA]</scope>
    <source>
        <strain evidence="2">CBS 304.66</strain>
    </source>
</reference>
<dbReference type="AlphaFoldDB" id="A0A9P4KAK6"/>
<dbReference type="Proteomes" id="UP000800093">
    <property type="component" value="Unassembled WGS sequence"/>
</dbReference>
<evidence type="ECO:0000313" key="1">
    <source>
        <dbReference type="EMBL" id="KAF2265088.1"/>
    </source>
</evidence>
<protein>
    <submittedName>
        <fullName evidence="1">Uncharacterized protein</fullName>
    </submittedName>
</protein>
<proteinExistence type="predicted"/>
<name>A0A9P4KAK6_9PLEO</name>